<feature type="compositionally biased region" description="Basic residues" evidence="1">
    <location>
        <begin position="1"/>
        <end position="16"/>
    </location>
</feature>
<feature type="region of interest" description="Disordered" evidence="1">
    <location>
        <begin position="1"/>
        <end position="110"/>
    </location>
</feature>
<dbReference type="PaxDb" id="35128-Thaps21979"/>
<proteinExistence type="predicted"/>
<dbReference type="InParanoid" id="B8BW91"/>
<feature type="compositionally biased region" description="Low complexity" evidence="1">
    <location>
        <begin position="64"/>
        <end position="75"/>
    </location>
</feature>
<evidence type="ECO:0000259" key="2">
    <source>
        <dbReference type="Pfam" id="PF10180"/>
    </source>
</evidence>
<feature type="compositionally biased region" description="Basic and acidic residues" evidence="1">
    <location>
        <begin position="19"/>
        <end position="29"/>
    </location>
</feature>
<dbReference type="KEGG" id="tps:THAPSDRAFT_21979"/>
<feature type="domain" description="WKF" evidence="2">
    <location>
        <begin position="85"/>
        <end position="155"/>
    </location>
</feature>
<accession>B8BW91</accession>
<gene>
    <name evidence="3" type="ORF">THAPSDRAFT_21979</name>
</gene>
<dbReference type="EMBL" id="CM000640">
    <property type="protein sequence ID" value="EED94477.1"/>
    <property type="molecule type" value="Genomic_DNA"/>
</dbReference>
<feature type="region of interest" description="Disordered" evidence="1">
    <location>
        <begin position="159"/>
        <end position="248"/>
    </location>
</feature>
<dbReference type="InterPro" id="IPR019327">
    <property type="entry name" value="WKF"/>
</dbReference>
<feature type="compositionally biased region" description="Basic and acidic residues" evidence="1">
    <location>
        <begin position="174"/>
        <end position="203"/>
    </location>
</feature>
<dbReference type="Proteomes" id="UP000001449">
    <property type="component" value="Chromosome 3"/>
</dbReference>
<dbReference type="RefSeq" id="XP_002289041.1">
    <property type="nucleotide sequence ID" value="XM_002289005.1"/>
</dbReference>
<feature type="compositionally biased region" description="Basic and acidic residues" evidence="1">
    <location>
        <begin position="227"/>
        <end position="236"/>
    </location>
</feature>
<dbReference type="HOGENOM" id="CLU_1242214_0_0_1"/>
<dbReference type="STRING" id="35128.B8BW91"/>
<name>B8BW91_THAPS</name>
<protein>
    <recommendedName>
        <fullName evidence="2">WKF domain-containing protein</fullName>
    </recommendedName>
</protein>
<feature type="compositionally biased region" description="Polar residues" evidence="1">
    <location>
        <begin position="101"/>
        <end position="110"/>
    </location>
</feature>
<evidence type="ECO:0000313" key="4">
    <source>
        <dbReference type="Proteomes" id="UP000001449"/>
    </source>
</evidence>
<dbReference type="GeneID" id="7452088"/>
<dbReference type="PANTHER" id="PTHR22306">
    <property type="entry name" value="CHROMOSOME 7 OPEN READING FRAME 50"/>
    <property type="match status" value="1"/>
</dbReference>
<dbReference type="eggNOG" id="ENOG502RFTW">
    <property type="taxonomic scope" value="Eukaryota"/>
</dbReference>
<evidence type="ECO:0000256" key="1">
    <source>
        <dbReference type="SAM" id="MobiDB-lite"/>
    </source>
</evidence>
<dbReference type="PANTHER" id="PTHR22306:SF2">
    <property type="entry name" value="CHROMOSOME 7 OPEN READING FRAME 50"/>
    <property type="match status" value="1"/>
</dbReference>
<organism evidence="3 4">
    <name type="scientific">Thalassiosira pseudonana</name>
    <name type="common">Marine diatom</name>
    <name type="synonym">Cyclotella nana</name>
    <dbReference type="NCBI Taxonomy" id="35128"/>
    <lineage>
        <taxon>Eukaryota</taxon>
        <taxon>Sar</taxon>
        <taxon>Stramenopiles</taxon>
        <taxon>Ochrophyta</taxon>
        <taxon>Bacillariophyta</taxon>
        <taxon>Coscinodiscophyceae</taxon>
        <taxon>Thalassiosirophycidae</taxon>
        <taxon>Thalassiosirales</taxon>
        <taxon>Thalassiosiraceae</taxon>
        <taxon>Thalassiosira</taxon>
    </lineage>
</organism>
<dbReference type="AlphaFoldDB" id="B8BW91"/>
<dbReference type="OMA" id="HDKRKEY"/>
<reference evidence="3 4" key="1">
    <citation type="journal article" date="2004" name="Science">
        <title>The genome of the diatom Thalassiosira pseudonana: ecology, evolution, and metabolism.</title>
        <authorList>
            <person name="Armbrust E.V."/>
            <person name="Berges J.A."/>
            <person name="Bowler C."/>
            <person name="Green B.R."/>
            <person name="Martinez D."/>
            <person name="Putnam N.H."/>
            <person name="Zhou S."/>
            <person name="Allen A.E."/>
            <person name="Apt K.E."/>
            <person name="Bechner M."/>
            <person name="Brzezinski M.A."/>
            <person name="Chaal B.K."/>
            <person name="Chiovitti A."/>
            <person name="Davis A.K."/>
            <person name="Demarest M.S."/>
            <person name="Detter J.C."/>
            <person name="Glavina T."/>
            <person name="Goodstein D."/>
            <person name="Hadi M.Z."/>
            <person name="Hellsten U."/>
            <person name="Hildebrand M."/>
            <person name="Jenkins B.D."/>
            <person name="Jurka J."/>
            <person name="Kapitonov V.V."/>
            <person name="Kroger N."/>
            <person name="Lau W.W."/>
            <person name="Lane T.W."/>
            <person name="Larimer F.W."/>
            <person name="Lippmeier J.C."/>
            <person name="Lucas S."/>
            <person name="Medina M."/>
            <person name="Montsant A."/>
            <person name="Obornik M."/>
            <person name="Parker M.S."/>
            <person name="Palenik B."/>
            <person name="Pazour G.J."/>
            <person name="Richardson P.M."/>
            <person name="Rynearson T.A."/>
            <person name="Saito M.A."/>
            <person name="Schwartz D.C."/>
            <person name="Thamatrakoln K."/>
            <person name="Valentin K."/>
            <person name="Vardi A."/>
            <person name="Wilkerson F.P."/>
            <person name="Rokhsar D.S."/>
        </authorList>
    </citation>
    <scope>NUCLEOTIDE SEQUENCE [LARGE SCALE GENOMIC DNA]</scope>
    <source>
        <strain evidence="3 4">CCMP1335</strain>
    </source>
</reference>
<keyword evidence="4" id="KW-1185">Reference proteome</keyword>
<sequence>MGAGKNKSHRKKRISKHVIQAEERKKQSQLEDQLLSAADGGGGADTSPTSEQSHEVKRKKKETSAASASSQSPASKTKDPEEAASYLRLWKYDRDNKKTNPKSSGTWKFNKNTQSWLLRHMYDADKVNKTTYTLLIEYICQGGEGSRCRVEEDAKRRARRYKEWEKANPSQGGDGKDDKAEEDDGATKEKSQSKGKKIEGNDDKSEEELWNELNEHDKRKEYKRARKVMDSLKAVREGGTPEGDAEDK</sequence>
<dbReference type="Pfam" id="PF10180">
    <property type="entry name" value="WKF"/>
    <property type="match status" value="1"/>
</dbReference>
<evidence type="ECO:0000313" key="3">
    <source>
        <dbReference type="EMBL" id="EED94477.1"/>
    </source>
</evidence>
<reference evidence="3 4" key="2">
    <citation type="journal article" date="2008" name="Nature">
        <title>The Phaeodactylum genome reveals the evolutionary history of diatom genomes.</title>
        <authorList>
            <person name="Bowler C."/>
            <person name="Allen A.E."/>
            <person name="Badger J.H."/>
            <person name="Grimwood J."/>
            <person name="Jabbari K."/>
            <person name="Kuo A."/>
            <person name="Maheswari U."/>
            <person name="Martens C."/>
            <person name="Maumus F."/>
            <person name="Otillar R.P."/>
            <person name="Rayko E."/>
            <person name="Salamov A."/>
            <person name="Vandepoele K."/>
            <person name="Beszteri B."/>
            <person name="Gruber A."/>
            <person name="Heijde M."/>
            <person name="Katinka M."/>
            <person name="Mock T."/>
            <person name="Valentin K."/>
            <person name="Verret F."/>
            <person name="Berges J.A."/>
            <person name="Brownlee C."/>
            <person name="Cadoret J.P."/>
            <person name="Chiovitti A."/>
            <person name="Choi C.J."/>
            <person name="Coesel S."/>
            <person name="De Martino A."/>
            <person name="Detter J.C."/>
            <person name="Durkin C."/>
            <person name="Falciatore A."/>
            <person name="Fournet J."/>
            <person name="Haruta M."/>
            <person name="Huysman M.J."/>
            <person name="Jenkins B.D."/>
            <person name="Jiroutova K."/>
            <person name="Jorgensen R.E."/>
            <person name="Joubert Y."/>
            <person name="Kaplan A."/>
            <person name="Kroger N."/>
            <person name="Kroth P.G."/>
            <person name="La Roche J."/>
            <person name="Lindquist E."/>
            <person name="Lommer M."/>
            <person name="Martin-Jezequel V."/>
            <person name="Lopez P.J."/>
            <person name="Lucas S."/>
            <person name="Mangogna M."/>
            <person name="McGinnis K."/>
            <person name="Medlin L.K."/>
            <person name="Montsant A."/>
            <person name="Oudot-Le Secq M.P."/>
            <person name="Napoli C."/>
            <person name="Obornik M."/>
            <person name="Parker M.S."/>
            <person name="Petit J.L."/>
            <person name="Porcel B.M."/>
            <person name="Poulsen N."/>
            <person name="Robison M."/>
            <person name="Rychlewski L."/>
            <person name="Rynearson T.A."/>
            <person name="Schmutz J."/>
            <person name="Shapiro H."/>
            <person name="Siaut M."/>
            <person name="Stanley M."/>
            <person name="Sussman M.R."/>
            <person name="Taylor A.R."/>
            <person name="Vardi A."/>
            <person name="von Dassow P."/>
            <person name="Vyverman W."/>
            <person name="Willis A."/>
            <person name="Wyrwicz L.S."/>
            <person name="Rokhsar D.S."/>
            <person name="Weissenbach J."/>
            <person name="Armbrust E.V."/>
            <person name="Green B.R."/>
            <person name="Van de Peer Y."/>
            <person name="Grigoriev I.V."/>
        </authorList>
    </citation>
    <scope>NUCLEOTIDE SEQUENCE [LARGE SCALE GENOMIC DNA]</scope>
    <source>
        <strain evidence="3 4">CCMP1335</strain>
    </source>
</reference>